<dbReference type="InterPro" id="IPR050641">
    <property type="entry name" value="RIFMO-like"/>
</dbReference>
<dbReference type="GO" id="GO:0071949">
    <property type="term" value="F:FAD binding"/>
    <property type="evidence" value="ECO:0007669"/>
    <property type="project" value="InterPro"/>
</dbReference>
<dbReference type="PANTHER" id="PTHR43004">
    <property type="entry name" value="TRK SYSTEM POTASSIUM UPTAKE PROTEIN"/>
    <property type="match status" value="1"/>
</dbReference>
<dbReference type="InterPro" id="IPR002938">
    <property type="entry name" value="FAD-bd"/>
</dbReference>
<dbReference type="SUPFAM" id="SSF54373">
    <property type="entry name" value="FAD-linked reductases, C-terminal domain"/>
    <property type="match status" value="1"/>
</dbReference>
<evidence type="ECO:0008006" key="10">
    <source>
        <dbReference type="Google" id="ProtNLM"/>
    </source>
</evidence>
<dbReference type="Proteomes" id="UP000247233">
    <property type="component" value="Unassembled WGS sequence"/>
</dbReference>
<accession>A0A317V738</accession>
<evidence type="ECO:0000259" key="7">
    <source>
        <dbReference type="Pfam" id="PF07976"/>
    </source>
</evidence>
<dbReference type="GeneID" id="37063731"/>
<comment type="caution">
    <text evidence="8">The sequence shown here is derived from an EMBL/GenBank/DDBJ whole genome shotgun (WGS) entry which is preliminary data.</text>
</comment>
<evidence type="ECO:0000256" key="1">
    <source>
        <dbReference type="ARBA" id="ARBA00007801"/>
    </source>
</evidence>
<dbReference type="Gene3D" id="3.40.30.20">
    <property type="match status" value="1"/>
</dbReference>
<protein>
    <recommendedName>
        <fullName evidence="10">FAD binding domain protein</fullName>
    </recommendedName>
</protein>
<dbReference type="PRINTS" id="PR00420">
    <property type="entry name" value="RNGMNOXGNASE"/>
</dbReference>
<dbReference type="Gene3D" id="3.50.50.60">
    <property type="entry name" value="FAD/NAD(P)-binding domain"/>
    <property type="match status" value="1"/>
</dbReference>
<keyword evidence="4" id="KW-0560">Oxidoreductase</keyword>
<feature type="region of interest" description="Disordered" evidence="5">
    <location>
        <begin position="16"/>
        <end position="39"/>
    </location>
</feature>
<dbReference type="Pfam" id="PF07976">
    <property type="entry name" value="Phe_hydrox_dim"/>
    <property type="match status" value="1"/>
</dbReference>
<evidence type="ECO:0000256" key="4">
    <source>
        <dbReference type="ARBA" id="ARBA00023002"/>
    </source>
</evidence>
<dbReference type="InterPro" id="IPR012941">
    <property type="entry name" value="Phe_hydrox_C_dim_dom"/>
</dbReference>
<gene>
    <name evidence="8" type="ORF">BO70DRAFT_345250</name>
</gene>
<dbReference type="EMBL" id="MSFL01000039">
    <property type="protein sequence ID" value="PWY67950.1"/>
    <property type="molecule type" value="Genomic_DNA"/>
</dbReference>
<feature type="domain" description="Phenol hydroxylase-like C-terminal dimerisation" evidence="7">
    <location>
        <begin position="476"/>
        <end position="628"/>
    </location>
</feature>
<dbReference type="AlphaFoldDB" id="A0A317V738"/>
<evidence type="ECO:0000256" key="2">
    <source>
        <dbReference type="ARBA" id="ARBA00022630"/>
    </source>
</evidence>
<dbReference type="RefSeq" id="XP_025395161.1">
    <property type="nucleotide sequence ID" value="XM_025541494.1"/>
</dbReference>
<name>A0A317V738_9EURO</name>
<dbReference type="InterPro" id="IPR036188">
    <property type="entry name" value="FAD/NAD-bd_sf"/>
</dbReference>
<dbReference type="GO" id="GO:0016709">
    <property type="term" value="F:oxidoreductase activity, acting on paired donors, with incorporation or reduction of molecular oxygen, NAD(P)H as one donor, and incorporation of one atom of oxygen"/>
    <property type="evidence" value="ECO:0007669"/>
    <property type="project" value="UniProtKB-ARBA"/>
</dbReference>
<dbReference type="OrthoDB" id="1716816at2759"/>
<dbReference type="PANTHER" id="PTHR43004:SF15">
    <property type="entry name" value="MONOOXYGENASE, PUTATIVE (AFU_ORTHOLOGUE AFUA_6G03030)-RELATED"/>
    <property type="match status" value="1"/>
</dbReference>
<evidence type="ECO:0000313" key="9">
    <source>
        <dbReference type="Proteomes" id="UP000247233"/>
    </source>
</evidence>
<keyword evidence="2" id="KW-0285">Flavoprotein</keyword>
<dbReference type="InterPro" id="IPR036249">
    <property type="entry name" value="Thioredoxin-like_sf"/>
</dbReference>
<evidence type="ECO:0000313" key="8">
    <source>
        <dbReference type="EMBL" id="PWY67950.1"/>
    </source>
</evidence>
<reference evidence="8 9" key="1">
    <citation type="submission" date="2016-12" db="EMBL/GenBank/DDBJ databases">
        <title>The genomes of Aspergillus section Nigri reveals drivers in fungal speciation.</title>
        <authorList>
            <consortium name="DOE Joint Genome Institute"/>
            <person name="Vesth T.C."/>
            <person name="Nybo J."/>
            <person name="Theobald S."/>
            <person name="Brandl J."/>
            <person name="Frisvad J.C."/>
            <person name="Nielsen K.F."/>
            <person name="Lyhne E.K."/>
            <person name="Kogle M.E."/>
            <person name="Kuo A."/>
            <person name="Riley R."/>
            <person name="Clum A."/>
            <person name="Nolan M."/>
            <person name="Lipzen A."/>
            <person name="Salamov A."/>
            <person name="Henrissat B."/>
            <person name="Wiebenga A."/>
            <person name="De Vries R.P."/>
            <person name="Grigoriev I.V."/>
            <person name="Mortensen U.H."/>
            <person name="Andersen M.R."/>
            <person name="Baker S.E."/>
        </authorList>
    </citation>
    <scope>NUCLEOTIDE SEQUENCE [LARGE SCALE GENOMIC DNA]</scope>
    <source>
        <strain evidence="8 9">CBS 117.55</strain>
    </source>
</reference>
<dbReference type="Gene3D" id="3.30.9.10">
    <property type="entry name" value="D-Amino Acid Oxidase, subunit A, domain 2"/>
    <property type="match status" value="1"/>
</dbReference>
<dbReference type="Pfam" id="PF01494">
    <property type="entry name" value="FAD_binding_3"/>
    <property type="match status" value="1"/>
</dbReference>
<evidence type="ECO:0000256" key="5">
    <source>
        <dbReference type="SAM" id="MobiDB-lite"/>
    </source>
</evidence>
<proteinExistence type="inferred from homology"/>
<dbReference type="InterPro" id="IPR038220">
    <property type="entry name" value="PHOX_C_sf"/>
</dbReference>
<dbReference type="SUPFAM" id="SSF51905">
    <property type="entry name" value="FAD/NAD(P)-binding domain"/>
    <property type="match status" value="1"/>
</dbReference>
<evidence type="ECO:0000256" key="3">
    <source>
        <dbReference type="ARBA" id="ARBA00022827"/>
    </source>
</evidence>
<keyword evidence="3" id="KW-0274">FAD</keyword>
<comment type="similarity">
    <text evidence="1">Belongs to the PheA/TfdB FAD monooxygenase family.</text>
</comment>
<sequence length="644" mass="70271">MSREVALGRLYERALATPLPDRNPHPHPHPPAPSSEEESYEVVIAGAGPAGLVLALLLARQGLRDPHAIRCVDPRPSPLPCGRADGLASRTLETFKELGIYEEVMAIGLEVAESVAWAEGPGSAGIARTARYSTGLHMPSSRVPHLASCPQGQIERLLARELFRYAPSALERGTQVVDVQVHEEDPARPVRVTLRDASGLDRAVRCRFLVGADGAHSTVRRSVGIEMLGNSSASAWGVIDFVPDTDYPDIRRLGNIHTSHGSVLHFPRERNVDGGWLCRFYVNMNDLDEDHPTGAGGAAVRVTPEGILARMAQILAPYRMQMKPGTQIEWVSTYEVGRRIASRFACPDASGLPRVFLVGDACHTHSPKVGQGMNVSIADSYNLAWKLAHVLRGLSPRARCLLDSYGSERRAVAEQLLDMDERWFRYEYDVKHADRPDNYSQGRTELLRCITGFASGQGIQYEAGYLTHPAKGPWTARPGTRLSHAALQRFADGLAGDLHDELIPDGRWKVVLFASTDLLRTDGRSATALASLYEEVIPAFVAGVLVGVTILPATVHAAGATDTATDVPTNDLDWRSLPDCVKREAEMKTFIAPRSTYDLYGIEMADGAVMLMRPDGVVSMLVGLDEVSPRGKLADMLKTVIHTR</sequence>
<dbReference type="SUPFAM" id="SSF52833">
    <property type="entry name" value="Thioredoxin-like"/>
    <property type="match status" value="1"/>
</dbReference>
<dbReference type="VEuPathDB" id="FungiDB:BO70DRAFT_345250"/>
<dbReference type="STRING" id="1448321.A0A317V738"/>
<feature type="domain" description="FAD-binding" evidence="6">
    <location>
        <begin position="40"/>
        <end position="418"/>
    </location>
</feature>
<evidence type="ECO:0000259" key="6">
    <source>
        <dbReference type="Pfam" id="PF01494"/>
    </source>
</evidence>
<keyword evidence="9" id="KW-1185">Reference proteome</keyword>
<organism evidence="8 9">
    <name type="scientific">Aspergillus heteromorphus CBS 117.55</name>
    <dbReference type="NCBI Taxonomy" id="1448321"/>
    <lineage>
        <taxon>Eukaryota</taxon>
        <taxon>Fungi</taxon>
        <taxon>Dikarya</taxon>
        <taxon>Ascomycota</taxon>
        <taxon>Pezizomycotina</taxon>
        <taxon>Eurotiomycetes</taxon>
        <taxon>Eurotiomycetidae</taxon>
        <taxon>Eurotiales</taxon>
        <taxon>Aspergillaceae</taxon>
        <taxon>Aspergillus</taxon>
        <taxon>Aspergillus subgen. Circumdati</taxon>
    </lineage>
</organism>